<dbReference type="PANTHER" id="PTHR34861">
    <property type="match status" value="1"/>
</dbReference>
<dbReference type="GO" id="GO:0019441">
    <property type="term" value="P:L-tryptophan catabolic process to kynurenine"/>
    <property type="evidence" value="ECO:0007669"/>
    <property type="project" value="InterPro"/>
</dbReference>
<evidence type="ECO:0000313" key="2">
    <source>
        <dbReference type="EMBL" id="ABL97295.1"/>
    </source>
</evidence>
<organism evidence="2">
    <name type="scientific">uncultured marine bacterium HF10_05C07</name>
    <dbReference type="NCBI Taxonomy" id="415443"/>
    <lineage>
        <taxon>Bacteria</taxon>
        <taxon>environmental samples</taxon>
    </lineage>
</organism>
<dbReference type="GO" id="GO:0004061">
    <property type="term" value="F:arylformamidase activity"/>
    <property type="evidence" value="ECO:0007669"/>
    <property type="project" value="InterPro"/>
</dbReference>
<protein>
    <submittedName>
        <fullName evidence="2">Putative cyclase</fullName>
    </submittedName>
</protein>
<gene>
    <name evidence="2" type="ORF">ALOHA_HF1005C07.0017</name>
</gene>
<evidence type="ECO:0000256" key="1">
    <source>
        <dbReference type="SAM" id="SignalP"/>
    </source>
</evidence>
<sequence>MKPFLISLLLIFSFYSYSDACEHSKWGEGDELGNANLLTKELVLEASDLIKTGKVYSLGLVIDQNTPAYPPRSLSLSVVQPTQQFGKLGLPNATYNDDMFHGWLGIGSQIDGLGHIGGTDAIFYNCHDGKEFSQTTGLTKLGIEKIPPIVTRGVLVDMARFFKKDFLEAGETFDVEDVIEALELQDVTIEEGDVVIFHTGWTEAKYFSDPELWGSGTPGPTGEVSSFLASKNVVAAGADTWSYDVVPPIDLNEPYPGHQILLKENGIYILEAMSTGELAKDNVYEFLFVLGQAKVRGAVQMIINPIAIN</sequence>
<dbReference type="AlphaFoldDB" id="A4GJK0"/>
<name>A4GJK0_9BACT</name>
<keyword evidence="1" id="KW-0732">Signal</keyword>
<reference evidence="2" key="1">
    <citation type="journal article" date="2007" name="Environ. Microbiol.">
        <title>Proteorhodopsin photosystem gene clusters exhibit co-evolutionary trends and shared ancestry among diverse marine microbial phyla.</title>
        <authorList>
            <person name="McCarren J."/>
            <person name="Delong E.F."/>
        </authorList>
    </citation>
    <scope>NUCLEOTIDE SEQUENCE</scope>
</reference>
<feature type="chain" id="PRO_5002669326" evidence="1">
    <location>
        <begin position="21"/>
        <end position="309"/>
    </location>
</feature>
<dbReference type="Gene3D" id="3.50.30.50">
    <property type="entry name" value="Putative cyclase"/>
    <property type="match status" value="1"/>
</dbReference>
<dbReference type="SUPFAM" id="SSF102198">
    <property type="entry name" value="Putative cyclase"/>
    <property type="match status" value="1"/>
</dbReference>
<dbReference type="Pfam" id="PF04199">
    <property type="entry name" value="Cyclase"/>
    <property type="match status" value="1"/>
</dbReference>
<proteinExistence type="predicted"/>
<dbReference type="InterPro" id="IPR007325">
    <property type="entry name" value="KFase/CYL"/>
</dbReference>
<dbReference type="EMBL" id="EF107101">
    <property type="protein sequence ID" value="ABL97295.1"/>
    <property type="molecule type" value="Genomic_DNA"/>
</dbReference>
<dbReference type="PANTHER" id="PTHR34861:SF10">
    <property type="entry name" value="CYCLASE"/>
    <property type="match status" value="1"/>
</dbReference>
<dbReference type="InterPro" id="IPR037175">
    <property type="entry name" value="KFase_sf"/>
</dbReference>
<accession>A4GJK0</accession>
<feature type="signal peptide" evidence="1">
    <location>
        <begin position="1"/>
        <end position="20"/>
    </location>
</feature>